<gene>
    <name evidence="1" type="ORF">RPERSI_LOCUS14551</name>
</gene>
<feature type="non-terminal residue" evidence="1">
    <location>
        <position position="138"/>
    </location>
</feature>
<dbReference type="EMBL" id="CAJVQC010033699">
    <property type="protein sequence ID" value="CAG8754647.1"/>
    <property type="molecule type" value="Genomic_DNA"/>
</dbReference>
<keyword evidence="2" id="KW-1185">Reference proteome</keyword>
<evidence type="ECO:0000313" key="2">
    <source>
        <dbReference type="Proteomes" id="UP000789920"/>
    </source>
</evidence>
<proteinExistence type="predicted"/>
<feature type="non-terminal residue" evidence="1">
    <location>
        <position position="1"/>
    </location>
</feature>
<reference evidence="1" key="1">
    <citation type="submission" date="2021-06" db="EMBL/GenBank/DDBJ databases">
        <authorList>
            <person name="Kallberg Y."/>
            <person name="Tangrot J."/>
            <person name="Rosling A."/>
        </authorList>
    </citation>
    <scope>NUCLEOTIDE SEQUENCE</scope>
    <source>
        <strain evidence="1">MA461A</strain>
    </source>
</reference>
<accession>A0ACA9QKJ2</accession>
<protein>
    <submittedName>
        <fullName evidence="1">20183_t:CDS:1</fullName>
    </submittedName>
</protein>
<name>A0ACA9QKJ2_9GLOM</name>
<organism evidence="1 2">
    <name type="scientific">Racocetra persica</name>
    <dbReference type="NCBI Taxonomy" id="160502"/>
    <lineage>
        <taxon>Eukaryota</taxon>
        <taxon>Fungi</taxon>
        <taxon>Fungi incertae sedis</taxon>
        <taxon>Mucoromycota</taxon>
        <taxon>Glomeromycotina</taxon>
        <taxon>Glomeromycetes</taxon>
        <taxon>Diversisporales</taxon>
        <taxon>Gigasporaceae</taxon>
        <taxon>Racocetra</taxon>
    </lineage>
</organism>
<comment type="caution">
    <text evidence="1">The sequence shown here is derived from an EMBL/GenBank/DDBJ whole genome shotgun (WGS) entry which is preliminary data.</text>
</comment>
<sequence>HNGIDPKKCHFWLTDNTAYMFSEAYNATAEFNLLVVSKSFQIPCRLYAVQIALMNFENTIFRKLDVILPPENHAHEMPDKIAIWIKDLQNCLDNIYELFGEELADAKQELNTADFENFYKLLYDSGKNGSEFVCAFLK</sequence>
<dbReference type="Proteomes" id="UP000789920">
    <property type="component" value="Unassembled WGS sequence"/>
</dbReference>
<evidence type="ECO:0000313" key="1">
    <source>
        <dbReference type="EMBL" id="CAG8754647.1"/>
    </source>
</evidence>